<feature type="region of interest" description="Disordered" evidence="1">
    <location>
        <begin position="1"/>
        <end position="25"/>
    </location>
</feature>
<reference evidence="2 3" key="1">
    <citation type="journal article" date="2021" name="BMC Biol.">
        <title>Horizontally acquired antibacterial genes associated with adaptive radiation of ladybird beetles.</title>
        <authorList>
            <person name="Li H.S."/>
            <person name="Tang X.F."/>
            <person name="Huang Y.H."/>
            <person name="Xu Z.Y."/>
            <person name="Chen M.L."/>
            <person name="Du X.Y."/>
            <person name="Qiu B.Y."/>
            <person name="Chen P.T."/>
            <person name="Zhang W."/>
            <person name="Slipinski A."/>
            <person name="Escalona H.E."/>
            <person name="Waterhouse R.M."/>
            <person name="Zwick A."/>
            <person name="Pang H."/>
        </authorList>
    </citation>
    <scope>NUCLEOTIDE SEQUENCE [LARGE SCALE GENOMIC DNA]</scope>
    <source>
        <strain evidence="2">SYSU2018</strain>
    </source>
</reference>
<feature type="region of interest" description="Disordered" evidence="1">
    <location>
        <begin position="74"/>
        <end position="102"/>
    </location>
</feature>
<name>A0ABD2P2M2_9CUCU</name>
<dbReference type="PANTHER" id="PTHR10773:SF19">
    <property type="match status" value="1"/>
</dbReference>
<dbReference type="Proteomes" id="UP001516400">
    <property type="component" value="Unassembled WGS sequence"/>
</dbReference>
<dbReference type="AlphaFoldDB" id="A0ABD2P2M2"/>
<protein>
    <submittedName>
        <fullName evidence="2">Uncharacterized protein</fullName>
    </submittedName>
</protein>
<feature type="compositionally biased region" description="Basic and acidic residues" evidence="1">
    <location>
        <begin position="87"/>
        <end position="102"/>
    </location>
</feature>
<evidence type="ECO:0000256" key="1">
    <source>
        <dbReference type="SAM" id="MobiDB-lite"/>
    </source>
</evidence>
<evidence type="ECO:0000313" key="3">
    <source>
        <dbReference type="Proteomes" id="UP001516400"/>
    </source>
</evidence>
<proteinExistence type="predicted"/>
<evidence type="ECO:0000313" key="2">
    <source>
        <dbReference type="EMBL" id="KAL3285032.1"/>
    </source>
</evidence>
<organism evidence="2 3">
    <name type="scientific">Cryptolaemus montrouzieri</name>
    <dbReference type="NCBI Taxonomy" id="559131"/>
    <lineage>
        <taxon>Eukaryota</taxon>
        <taxon>Metazoa</taxon>
        <taxon>Ecdysozoa</taxon>
        <taxon>Arthropoda</taxon>
        <taxon>Hexapoda</taxon>
        <taxon>Insecta</taxon>
        <taxon>Pterygota</taxon>
        <taxon>Neoptera</taxon>
        <taxon>Endopterygota</taxon>
        <taxon>Coleoptera</taxon>
        <taxon>Polyphaga</taxon>
        <taxon>Cucujiformia</taxon>
        <taxon>Coccinelloidea</taxon>
        <taxon>Coccinellidae</taxon>
        <taxon>Scymninae</taxon>
        <taxon>Scymnini</taxon>
        <taxon>Cryptolaemus</taxon>
    </lineage>
</organism>
<comment type="caution">
    <text evidence="2">The sequence shown here is derived from an EMBL/GenBank/DDBJ whole genome shotgun (WGS) entry which is preliminary data.</text>
</comment>
<keyword evidence="3" id="KW-1185">Reference proteome</keyword>
<accession>A0ABD2P2M2</accession>
<dbReference type="EMBL" id="JABFTP020000165">
    <property type="protein sequence ID" value="KAL3285032.1"/>
    <property type="molecule type" value="Genomic_DNA"/>
</dbReference>
<sequence length="102" mass="11778">MDFILSTVEVSSPKSRRPRKGEDSFQRGNAKKYFIFKDQNKIRVCQQFFMRTLSINNGPINTAFERTNSLGSFEAEDNRGNHTPKNKTKDVDVGIVKNHIER</sequence>
<gene>
    <name evidence="2" type="ORF">HHI36_019159</name>
</gene>
<dbReference type="PANTHER" id="PTHR10773">
    <property type="entry name" value="DNA-DIRECTED RNA POLYMERASES I, II, AND III SUBUNIT RPABC2"/>
    <property type="match status" value="1"/>
</dbReference>